<sequence>MRRLIMAAKAAAIHLTISGVVASVAACLVFGLWFPFPYFELGGGLHLFWILVAVDVVLGPLLTLLLFNPVKPRREMALDLTLIGFIQMAALAYGLYSIGLARPVVLAFEVDRFVAVSAADVDTDTLSEAPDTLRSLSWTGPVLVGTRSAKNNDEQMLSISLSLQGLEPSARPGWWQSYSASRPDAMLRMKPLRDLQKARLKEWEKIERAIEKTKLPAEKIFYLPLVSRKTMDEWVVLLNQDANIVGFAPVGGFEASLQQISE</sequence>
<gene>
    <name evidence="2" type="ordered locus">Dtpsy_3386</name>
</gene>
<dbReference type="PROSITE" id="PS51257">
    <property type="entry name" value="PROKAR_LIPOPROTEIN"/>
    <property type="match status" value="1"/>
</dbReference>
<keyword evidence="3" id="KW-1185">Reference proteome</keyword>
<feature type="transmembrane region" description="Helical" evidence="1">
    <location>
        <begin position="76"/>
        <end position="96"/>
    </location>
</feature>
<evidence type="ECO:0000313" key="2">
    <source>
        <dbReference type="EMBL" id="ACM34813.1"/>
    </source>
</evidence>
<dbReference type="EMBL" id="CP001392">
    <property type="protein sequence ID" value="ACM34813.1"/>
    <property type="molecule type" value="Genomic_DNA"/>
</dbReference>
<keyword evidence="1" id="KW-0472">Membrane</keyword>
<dbReference type="KEGG" id="dia:Dtpsy_3386"/>
<organism evidence="2 3">
    <name type="scientific">Acidovorax ebreus (strain TPSY)</name>
    <name type="common">Diaphorobacter sp. (strain TPSY)</name>
    <dbReference type="NCBI Taxonomy" id="535289"/>
    <lineage>
        <taxon>Bacteria</taxon>
        <taxon>Pseudomonadati</taxon>
        <taxon>Pseudomonadota</taxon>
        <taxon>Betaproteobacteria</taxon>
        <taxon>Burkholderiales</taxon>
        <taxon>Comamonadaceae</taxon>
        <taxon>Diaphorobacter</taxon>
    </lineage>
</organism>
<accession>A0A9J9UCH2</accession>
<feature type="transmembrane region" description="Helical" evidence="1">
    <location>
        <begin position="12"/>
        <end position="34"/>
    </location>
</feature>
<feature type="transmembrane region" description="Helical" evidence="1">
    <location>
        <begin position="46"/>
        <end position="67"/>
    </location>
</feature>
<name>A0A9J9UCH2_ACIET</name>
<reference evidence="2 3" key="1">
    <citation type="journal article" date="2010" name="J. Bacteriol.">
        <title>Completed genome sequence of the anaerobic iron-oxidizing bacterium Acidovorax ebreus strain TPSY.</title>
        <authorList>
            <person name="Byrne-Bailey K.G."/>
            <person name="Weber K.A."/>
            <person name="Chair A.H."/>
            <person name="Bose S."/>
            <person name="Knox T."/>
            <person name="Spanbauer T.L."/>
            <person name="Chertkov O."/>
            <person name="Coates J.D."/>
        </authorList>
    </citation>
    <scope>NUCLEOTIDE SEQUENCE [LARGE SCALE GENOMIC DNA]</scope>
    <source>
        <strain evidence="2 3">TPSY</strain>
    </source>
</reference>
<evidence type="ECO:0000313" key="3">
    <source>
        <dbReference type="Proteomes" id="UP000000450"/>
    </source>
</evidence>
<evidence type="ECO:0000256" key="1">
    <source>
        <dbReference type="SAM" id="Phobius"/>
    </source>
</evidence>
<dbReference type="Proteomes" id="UP000000450">
    <property type="component" value="Chromosome"/>
</dbReference>
<dbReference type="NCBIfam" id="NF041437">
    <property type="entry name" value="TfpZ"/>
    <property type="match status" value="1"/>
</dbReference>
<keyword evidence="1" id="KW-1133">Transmembrane helix</keyword>
<dbReference type="RefSeq" id="WP_015914601.1">
    <property type="nucleotide sequence ID" value="NC_011992.1"/>
</dbReference>
<protein>
    <submittedName>
        <fullName evidence="2">FimB</fullName>
    </submittedName>
</protein>
<proteinExistence type="predicted"/>
<dbReference type="InterPro" id="IPR047814">
    <property type="entry name" value="TfpX/TfpZ-like"/>
</dbReference>
<dbReference type="AlphaFoldDB" id="A0A9J9UCH2"/>
<keyword evidence="1" id="KW-0812">Transmembrane</keyword>